<feature type="region of interest" description="Disordered" evidence="1">
    <location>
        <begin position="262"/>
        <end position="341"/>
    </location>
</feature>
<feature type="compositionally biased region" description="Basic and acidic residues" evidence="1">
    <location>
        <begin position="86"/>
        <end position="103"/>
    </location>
</feature>
<feature type="compositionally biased region" description="Acidic residues" evidence="1">
    <location>
        <begin position="196"/>
        <end position="214"/>
    </location>
</feature>
<keyword evidence="3" id="KW-1185">Reference proteome</keyword>
<dbReference type="Proteomes" id="UP000053342">
    <property type="component" value="Unassembled WGS sequence"/>
</dbReference>
<feature type="region of interest" description="Disordered" evidence="1">
    <location>
        <begin position="80"/>
        <end position="236"/>
    </location>
</feature>
<dbReference type="GeneID" id="27355491"/>
<accession>A0A0D2C5F3</accession>
<evidence type="ECO:0000256" key="1">
    <source>
        <dbReference type="SAM" id="MobiDB-lite"/>
    </source>
</evidence>
<organism evidence="2 3">
    <name type="scientific">Exophiala oligosperma</name>
    <dbReference type="NCBI Taxonomy" id="215243"/>
    <lineage>
        <taxon>Eukaryota</taxon>
        <taxon>Fungi</taxon>
        <taxon>Dikarya</taxon>
        <taxon>Ascomycota</taxon>
        <taxon>Pezizomycotina</taxon>
        <taxon>Eurotiomycetes</taxon>
        <taxon>Chaetothyriomycetidae</taxon>
        <taxon>Chaetothyriales</taxon>
        <taxon>Herpotrichiellaceae</taxon>
        <taxon>Exophiala</taxon>
    </lineage>
</organism>
<feature type="compositionally biased region" description="Acidic residues" evidence="1">
    <location>
        <begin position="318"/>
        <end position="331"/>
    </location>
</feature>
<gene>
    <name evidence="2" type="ORF">PV06_03417</name>
</gene>
<proteinExistence type="predicted"/>
<name>A0A0D2C5F3_9EURO</name>
<feature type="compositionally biased region" description="Polar residues" evidence="1">
    <location>
        <begin position="136"/>
        <end position="145"/>
    </location>
</feature>
<dbReference type="RefSeq" id="XP_016265208.1">
    <property type="nucleotide sequence ID" value="XM_016404203.1"/>
</dbReference>
<feature type="compositionally biased region" description="Low complexity" evidence="1">
    <location>
        <begin position="1"/>
        <end position="13"/>
    </location>
</feature>
<evidence type="ECO:0000313" key="3">
    <source>
        <dbReference type="Proteomes" id="UP000053342"/>
    </source>
</evidence>
<reference evidence="2 3" key="1">
    <citation type="submission" date="2015-01" db="EMBL/GenBank/DDBJ databases">
        <title>The Genome Sequence of Exophiala oligosperma CBS72588.</title>
        <authorList>
            <consortium name="The Broad Institute Genomics Platform"/>
            <person name="Cuomo C."/>
            <person name="de Hoog S."/>
            <person name="Gorbushina A."/>
            <person name="Stielow B."/>
            <person name="Teixiera M."/>
            <person name="Abouelleil A."/>
            <person name="Chapman S.B."/>
            <person name="Priest M."/>
            <person name="Young S.K."/>
            <person name="Wortman J."/>
            <person name="Nusbaum C."/>
            <person name="Birren B."/>
        </authorList>
    </citation>
    <scope>NUCLEOTIDE SEQUENCE [LARGE SCALE GENOMIC DNA]</scope>
    <source>
        <strain evidence="2 3">CBS 72588</strain>
    </source>
</reference>
<sequence>MATATAAMPTMRTNVPSSRPKPPARVNTSSTYTLAHTAQCKLKLAAKRTDRDLRFVLGHAFTLDNLMLRIVEIENREAKSAFTEGGGKRSSKDVSDAEGEHFDCSLAQPQTAPTSKEHHDDDDGDFDCTKAPPPSESNKAQQNVSGEAVGGGRRISFQDNNARPSKNGYGSAGSRSPKKRRSPSPQLVLPAGLSDDSSDDEIAGTSSDDYEEPELMAYDCEAAPTVPEDKKALKKANLLRSRSGRTGKYARDDTYVDEEDAELELADDELDTNTDVDTDKLGDDVDGLGLDDDDGDGDGMGLTRFESASARPPRMVEDVEGDEYDVDDDGTGPESPPQLPVDVDVREIIGGEKDEELTDLYEKVRRCYCHGNRDVVGGKPEGIWDVPVEKTGGKRLAVVAVTA</sequence>
<dbReference type="VEuPathDB" id="FungiDB:PV06_03417"/>
<dbReference type="AlphaFoldDB" id="A0A0D2C5F3"/>
<feature type="compositionally biased region" description="Acidic residues" evidence="1">
    <location>
        <begin position="284"/>
        <end position="297"/>
    </location>
</feature>
<dbReference type="HOGENOM" id="CLU_043557_0_0_1"/>
<protein>
    <submittedName>
        <fullName evidence="2">Uncharacterized protein</fullName>
    </submittedName>
</protein>
<feature type="region of interest" description="Disordered" evidence="1">
    <location>
        <begin position="1"/>
        <end position="30"/>
    </location>
</feature>
<dbReference type="EMBL" id="KN847334">
    <property type="protein sequence ID" value="KIW44992.1"/>
    <property type="molecule type" value="Genomic_DNA"/>
</dbReference>
<evidence type="ECO:0000313" key="2">
    <source>
        <dbReference type="EMBL" id="KIW44992.1"/>
    </source>
</evidence>
<feature type="compositionally biased region" description="Acidic residues" evidence="1">
    <location>
        <begin position="262"/>
        <end position="276"/>
    </location>
</feature>
<dbReference type="OrthoDB" id="3938221at2759"/>